<evidence type="ECO:0000256" key="4">
    <source>
        <dbReference type="ARBA" id="ARBA00022692"/>
    </source>
</evidence>
<feature type="domain" description="Major facilitator superfamily (MFS) profile" evidence="9">
    <location>
        <begin position="1"/>
        <end position="208"/>
    </location>
</feature>
<feature type="transmembrane region" description="Helical" evidence="8">
    <location>
        <begin position="385"/>
        <end position="408"/>
    </location>
</feature>
<feature type="transmembrane region" description="Helical" evidence="8">
    <location>
        <begin position="323"/>
        <end position="345"/>
    </location>
</feature>
<evidence type="ECO:0000256" key="3">
    <source>
        <dbReference type="ARBA" id="ARBA00022475"/>
    </source>
</evidence>
<feature type="compositionally biased region" description="Basic and acidic residues" evidence="7">
    <location>
        <begin position="458"/>
        <end position="468"/>
    </location>
</feature>
<dbReference type="Pfam" id="PF05977">
    <property type="entry name" value="MFS_3"/>
    <property type="match status" value="1"/>
</dbReference>
<dbReference type="InterPro" id="IPR036259">
    <property type="entry name" value="MFS_trans_sf"/>
</dbReference>
<name>A0A6P0ESP6_9ACTN</name>
<feature type="transmembrane region" description="Helical" evidence="8">
    <location>
        <begin position="357"/>
        <end position="379"/>
    </location>
</feature>
<gene>
    <name evidence="11" type="ORF">G3R41_12005</name>
    <name evidence="10" type="ORF">GCU67_11350</name>
</gene>
<dbReference type="PANTHER" id="PTHR23513:SF11">
    <property type="entry name" value="STAPHYLOFERRIN A TRANSPORTER"/>
    <property type="match status" value="1"/>
</dbReference>
<keyword evidence="12" id="KW-1185">Reference proteome</keyword>
<keyword evidence="2" id="KW-0813">Transport</keyword>
<feature type="transmembrane region" description="Helical" evidence="8">
    <location>
        <begin position="299"/>
        <end position="317"/>
    </location>
</feature>
<protein>
    <submittedName>
        <fullName evidence="10">MFS transporter</fullName>
    </submittedName>
</protein>
<reference evidence="10 12" key="1">
    <citation type="submission" date="2020-01" db="EMBL/GenBank/DDBJ databases">
        <title>the WGS Modestobacter muralis CPCC 204518.</title>
        <authorList>
            <person name="Jiang Z."/>
        </authorList>
    </citation>
    <scope>NUCLEOTIDE SEQUENCE [LARGE SCALE GENOMIC DNA]</scope>
    <source>
        <strain evidence="10 12">DSM 100205</strain>
    </source>
</reference>
<evidence type="ECO:0000313" key="13">
    <source>
        <dbReference type="Proteomes" id="UP000471152"/>
    </source>
</evidence>
<evidence type="ECO:0000259" key="9">
    <source>
        <dbReference type="PROSITE" id="PS50850"/>
    </source>
</evidence>
<organism evidence="10 12">
    <name type="scientific">Modestobacter muralis</name>
    <dbReference type="NCBI Taxonomy" id="1608614"/>
    <lineage>
        <taxon>Bacteria</taxon>
        <taxon>Bacillati</taxon>
        <taxon>Actinomycetota</taxon>
        <taxon>Actinomycetes</taxon>
        <taxon>Geodermatophilales</taxon>
        <taxon>Geodermatophilaceae</taxon>
        <taxon>Modestobacter</taxon>
    </lineage>
</organism>
<proteinExistence type="predicted"/>
<dbReference type="Proteomes" id="UP000471152">
    <property type="component" value="Unassembled WGS sequence"/>
</dbReference>
<dbReference type="SUPFAM" id="SSF103473">
    <property type="entry name" value="MFS general substrate transporter"/>
    <property type="match status" value="1"/>
</dbReference>
<dbReference type="AlphaFoldDB" id="A0A6P0ESP6"/>
<comment type="caution">
    <text evidence="10">The sequence shown here is derived from an EMBL/GenBank/DDBJ whole genome shotgun (WGS) entry which is preliminary data.</text>
</comment>
<evidence type="ECO:0000256" key="2">
    <source>
        <dbReference type="ARBA" id="ARBA00022448"/>
    </source>
</evidence>
<dbReference type="GO" id="GO:0022857">
    <property type="term" value="F:transmembrane transporter activity"/>
    <property type="evidence" value="ECO:0007669"/>
    <property type="project" value="InterPro"/>
</dbReference>
<dbReference type="RefSeq" id="WP_163611330.1">
    <property type="nucleotide sequence ID" value="NZ_JAAGWB010000034.1"/>
</dbReference>
<keyword evidence="3" id="KW-1003">Cell membrane</keyword>
<keyword evidence="5 8" id="KW-1133">Transmembrane helix</keyword>
<evidence type="ECO:0000313" key="11">
    <source>
        <dbReference type="EMBL" id="NEN51649.1"/>
    </source>
</evidence>
<feature type="region of interest" description="Disordered" evidence="7">
    <location>
        <begin position="448"/>
        <end position="468"/>
    </location>
</feature>
<evidence type="ECO:0000256" key="1">
    <source>
        <dbReference type="ARBA" id="ARBA00004651"/>
    </source>
</evidence>
<evidence type="ECO:0000313" key="10">
    <source>
        <dbReference type="EMBL" id="NEK94761.1"/>
    </source>
</evidence>
<dbReference type="EMBL" id="JAAGWB010000034">
    <property type="protein sequence ID" value="NEN51649.1"/>
    <property type="molecule type" value="Genomic_DNA"/>
</dbReference>
<feature type="transmembrane region" description="Helical" evidence="8">
    <location>
        <begin position="265"/>
        <end position="287"/>
    </location>
</feature>
<sequence>MTSTAADPAPRAGSFRALRAHNFRLYVSANLVSQTGTWMQRIGQDWLVLQLSGDSGVALGVTTALQFGPSLFFSFYGGVLADRYDKRRLLMATQAVMGVLALGLGLLVATDAAVLWHVYLLALLVGVVSSLDTPVRQSFVSEMVAPELLANAVSLNSTVFNAARLVGPAVAGGLIALSGGNTAPAFLVNAASFATTIAALALMRADELDPSPPAPRSRGQLRQTLAYTRQHPDLMLAMGLAFTLGTFGFNSQITIALMAREVFGLGAGAFGLLSTAYAVGSLSGALLSTRRSTRPLQRFLIVSAVAFGVLLVVSGLMGNYYAFAALLIPTGAAALVFSVACNSFVQLGVEPQWRGRVLALYFMAFLGGTPIGAPLIGFVSERLGAPWGLISGGLVCVVVSIAAGAVLARGRRVRLEMHVLPPRLQLHVAATAPPDRVAVLAEEADGGVPAEAVTGERVAPDPAHRPSH</sequence>
<dbReference type="EMBL" id="JAAGWH010000032">
    <property type="protein sequence ID" value="NEK94761.1"/>
    <property type="molecule type" value="Genomic_DNA"/>
</dbReference>
<evidence type="ECO:0000256" key="8">
    <source>
        <dbReference type="SAM" id="Phobius"/>
    </source>
</evidence>
<evidence type="ECO:0000256" key="5">
    <source>
        <dbReference type="ARBA" id="ARBA00022989"/>
    </source>
</evidence>
<feature type="transmembrane region" description="Helical" evidence="8">
    <location>
        <begin position="234"/>
        <end position="259"/>
    </location>
</feature>
<dbReference type="PROSITE" id="PS50850">
    <property type="entry name" value="MFS"/>
    <property type="match status" value="1"/>
</dbReference>
<dbReference type="Proteomes" id="UP000468828">
    <property type="component" value="Unassembled WGS sequence"/>
</dbReference>
<dbReference type="PANTHER" id="PTHR23513">
    <property type="entry name" value="INTEGRAL MEMBRANE EFFLUX PROTEIN-RELATED"/>
    <property type="match status" value="1"/>
</dbReference>
<comment type="subcellular location">
    <subcellularLocation>
        <location evidence="1">Cell membrane</location>
        <topology evidence="1">Multi-pass membrane protein</topology>
    </subcellularLocation>
</comment>
<dbReference type="InterPro" id="IPR020846">
    <property type="entry name" value="MFS_dom"/>
</dbReference>
<evidence type="ECO:0000256" key="7">
    <source>
        <dbReference type="SAM" id="MobiDB-lite"/>
    </source>
</evidence>
<evidence type="ECO:0000256" key="6">
    <source>
        <dbReference type="ARBA" id="ARBA00023136"/>
    </source>
</evidence>
<dbReference type="InterPro" id="IPR010290">
    <property type="entry name" value="TM_effector"/>
</dbReference>
<keyword evidence="4 8" id="KW-0812">Transmembrane</keyword>
<dbReference type="Gene3D" id="1.20.1250.20">
    <property type="entry name" value="MFS general substrate transporter like domains"/>
    <property type="match status" value="1"/>
</dbReference>
<reference evidence="11 13" key="2">
    <citation type="submission" date="2020-02" db="EMBL/GenBank/DDBJ databases">
        <title>The WGS of Modestobacter muralis DSM 100205.</title>
        <authorList>
            <person name="Jiang Z."/>
        </authorList>
    </citation>
    <scope>NUCLEOTIDE SEQUENCE [LARGE SCALE GENOMIC DNA]</scope>
    <source>
        <strain evidence="11 13">DSM 100205</strain>
    </source>
</reference>
<feature type="transmembrane region" description="Helical" evidence="8">
    <location>
        <begin position="56"/>
        <end position="77"/>
    </location>
</feature>
<dbReference type="CDD" id="cd06173">
    <property type="entry name" value="MFS_MefA_like"/>
    <property type="match status" value="1"/>
</dbReference>
<keyword evidence="6 8" id="KW-0472">Membrane</keyword>
<evidence type="ECO:0000313" key="12">
    <source>
        <dbReference type="Proteomes" id="UP000468828"/>
    </source>
</evidence>
<accession>A0A6P0ESP6</accession>
<dbReference type="GO" id="GO:0005886">
    <property type="term" value="C:plasma membrane"/>
    <property type="evidence" value="ECO:0007669"/>
    <property type="project" value="UniProtKB-SubCell"/>
</dbReference>